<dbReference type="InterPro" id="IPR052182">
    <property type="entry name" value="Glycogen/Maltodextrin_Phosph"/>
</dbReference>
<evidence type="ECO:0000259" key="4">
    <source>
        <dbReference type="Pfam" id="PF11897"/>
    </source>
</evidence>
<comment type="similarity">
    <text evidence="2">Belongs to the glycogen phosphorylase family.</text>
</comment>
<dbReference type="GO" id="GO:0030170">
    <property type="term" value="F:pyridoxal phosphate binding"/>
    <property type="evidence" value="ECO:0007669"/>
    <property type="project" value="InterPro"/>
</dbReference>
<evidence type="ECO:0000256" key="3">
    <source>
        <dbReference type="ARBA" id="ARBA00022533"/>
    </source>
</evidence>
<protein>
    <submittedName>
        <fullName evidence="5">Glycogen phosphorylase</fullName>
        <ecNumber evidence="5">2.4.1.1</ecNumber>
    </submittedName>
</protein>
<dbReference type="NCBIfam" id="TIGR02094">
    <property type="entry name" value="more_P_ylases"/>
    <property type="match status" value="1"/>
</dbReference>
<organism evidence="5">
    <name type="scientific">hydrothermal vent metagenome</name>
    <dbReference type="NCBI Taxonomy" id="652676"/>
    <lineage>
        <taxon>unclassified sequences</taxon>
        <taxon>metagenomes</taxon>
        <taxon>ecological metagenomes</taxon>
    </lineage>
</organism>
<dbReference type="SUPFAM" id="SSF53756">
    <property type="entry name" value="UDP-Glycosyltransferase/glycogen phosphorylase"/>
    <property type="match status" value="1"/>
</dbReference>
<sequence>MSGTNLSLHDKLTQLTSNLWWSWQPEVTGIFRAIDPDRWSELVHNPVLMLREYTSEKLEERARQLMLHSRVNRAYRDWQEYMVSDETWGSTHAGILGSTHIEVTKQRPVAYFSMEFGIHESLPIYSGGLGILSGDHLKSASDLGIPLVGIGLYYDEGYFHQSVDKEGWQHEEYKEFNSADLPVTPALGKDGKQVQVSVETRTGTIHAQVWRVNVGRIPLFLLDTDIPINSEEDQHLTARLYGGDTRIRIRQEVVLGICGARALEALDITPSVVHMNEGHSAFAPLELVRQRMKGDGYSFEDALRETATMGVFTTHTPVPAGHDRFDPSLVDEHLGPIAGELGLDMHAFLGLGRVDPQNNEETFCMTVLAFKLSRRANGVSSLHGVVSRRMWANLWPWRSEEEIPIGHITNGVHVPTWLAGQMRVLYDKILPHNWHLRTGEPEVWAGFEKVKPSEMWEIHQSLKNRLISYSRRKLVSQAERRGVTGERLEELANALDPEILTIGFARRFAPYKRADLVMKELDQLAKIVNDADRPVQFIYAGKAHPRDEDGKRILQNIFKMNESEEFKGKIIFLENYDINLGRQLVQGVDVWLNNPRRPLEASGTSGEKVILNGGLNCSVLDGWWAEAYDGENGFAIGKGRTHTNTDIQDQRDGEALMRVLTEEVIPLYYDQDEDGLPQAWIKRMKRGVRTLGWRFNADRMVMDYVSHTYIPAAGGLSCSLPKTL</sequence>
<accession>A0A3B1DLD9</accession>
<dbReference type="Pfam" id="PF11897">
    <property type="entry name" value="DUF3417"/>
    <property type="match status" value="1"/>
</dbReference>
<dbReference type="AlphaFoldDB" id="A0A3B1DLD9"/>
<evidence type="ECO:0000256" key="2">
    <source>
        <dbReference type="ARBA" id="ARBA00006047"/>
    </source>
</evidence>
<name>A0A3B1DLD9_9ZZZZ</name>
<dbReference type="GO" id="GO:0005975">
    <property type="term" value="P:carbohydrate metabolic process"/>
    <property type="evidence" value="ECO:0007669"/>
    <property type="project" value="InterPro"/>
</dbReference>
<comment type="catalytic activity">
    <reaction evidence="1">
        <text>[(1-&gt;4)-alpha-D-glucosyl](n) + phosphate = [(1-&gt;4)-alpha-D-glucosyl](n-1) + alpha-D-glucose 1-phosphate</text>
        <dbReference type="Rhea" id="RHEA:41732"/>
        <dbReference type="Rhea" id="RHEA-COMP:9584"/>
        <dbReference type="Rhea" id="RHEA-COMP:9586"/>
        <dbReference type="ChEBI" id="CHEBI:15444"/>
        <dbReference type="ChEBI" id="CHEBI:43474"/>
        <dbReference type="ChEBI" id="CHEBI:58601"/>
        <dbReference type="EC" id="2.4.1.1"/>
    </reaction>
</comment>
<keyword evidence="5" id="KW-0808">Transferase</keyword>
<dbReference type="Gene3D" id="3.40.50.2000">
    <property type="entry name" value="Glycogen Phosphorylase B"/>
    <property type="match status" value="3"/>
</dbReference>
<keyword evidence="3" id="KW-0021">Allosteric enzyme</keyword>
<dbReference type="Pfam" id="PF00343">
    <property type="entry name" value="Phosphorylase"/>
    <property type="match status" value="1"/>
</dbReference>
<dbReference type="GO" id="GO:0008184">
    <property type="term" value="F:glycogen phosphorylase activity"/>
    <property type="evidence" value="ECO:0007669"/>
    <property type="project" value="InterPro"/>
</dbReference>
<feature type="domain" description="DUF3417" evidence="4">
    <location>
        <begin position="11"/>
        <end position="122"/>
    </location>
</feature>
<dbReference type="PANTHER" id="PTHR42655:SF1">
    <property type="entry name" value="GLYCOGEN PHOSPHORYLASE"/>
    <property type="match status" value="1"/>
</dbReference>
<proteinExistence type="inferred from homology"/>
<evidence type="ECO:0000313" key="5">
    <source>
        <dbReference type="EMBL" id="VAX36838.1"/>
    </source>
</evidence>
<evidence type="ECO:0000256" key="1">
    <source>
        <dbReference type="ARBA" id="ARBA00001275"/>
    </source>
</evidence>
<gene>
    <name evidence="5" type="ORF">MNBD_PLANCTO02-2216</name>
</gene>
<dbReference type="EC" id="2.4.1.1" evidence="5"/>
<dbReference type="PIRSF" id="PIRSF000460">
    <property type="entry name" value="Pprylas_GlgP"/>
    <property type="match status" value="1"/>
</dbReference>
<dbReference type="InterPro" id="IPR024517">
    <property type="entry name" value="Glycogen_phosphorylase_DUF3417"/>
</dbReference>
<keyword evidence="5" id="KW-0328">Glycosyltransferase</keyword>
<dbReference type="PANTHER" id="PTHR42655">
    <property type="entry name" value="GLYCOGEN PHOSPHORYLASE"/>
    <property type="match status" value="1"/>
</dbReference>
<reference evidence="5" key="1">
    <citation type="submission" date="2018-06" db="EMBL/GenBank/DDBJ databases">
        <authorList>
            <person name="Zhirakovskaya E."/>
        </authorList>
    </citation>
    <scope>NUCLEOTIDE SEQUENCE</scope>
</reference>
<dbReference type="EMBL" id="UOGL01000081">
    <property type="protein sequence ID" value="VAX36838.1"/>
    <property type="molecule type" value="Genomic_DNA"/>
</dbReference>
<dbReference type="InterPro" id="IPR011834">
    <property type="entry name" value="Agluc_phsphrylas"/>
</dbReference>
<dbReference type="InterPro" id="IPR000811">
    <property type="entry name" value="Glyco_trans_35"/>
</dbReference>